<dbReference type="Pfam" id="PF00254">
    <property type="entry name" value="FKBP_C"/>
    <property type="match status" value="1"/>
</dbReference>
<keyword evidence="9" id="KW-1185">Reference proteome</keyword>
<dbReference type="InterPro" id="IPR046357">
    <property type="entry name" value="PPIase_dom_sf"/>
</dbReference>
<dbReference type="Proteomes" id="UP001320159">
    <property type="component" value="Unassembled WGS sequence"/>
</dbReference>
<organism evidence="8 9">
    <name type="scientific">Methanooceanicella nereidis</name>
    <dbReference type="NCBI Taxonomy" id="2052831"/>
    <lineage>
        <taxon>Archaea</taxon>
        <taxon>Methanobacteriati</taxon>
        <taxon>Methanobacteriota</taxon>
        <taxon>Stenosarchaea group</taxon>
        <taxon>Methanomicrobia</taxon>
        <taxon>Methanocellales</taxon>
        <taxon>Methanocellaceae</taxon>
        <taxon>Methanooceanicella</taxon>
    </lineage>
</organism>
<evidence type="ECO:0000256" key="2">
    <source>
        <dbReference type="ARBA" id="ARBA00006577"/>
    </source>
</evidence>
<comment type="caution">
    <text evidence="8">The sequence shown here is derived from an EMBL/GenBank/DDBJ whole genome shotgun (WGS) entry which is preliminary data.</text>
</comment>
<evidence type="ECO:0000313" key="9">
    <source>
        <dbReference type="Proteomes" id="UP001320159"/>
    </source>
</evidence>
<dbReference type="InterPro" id="IPR048261">
    <property type="entry name" value="SlpA/SlyD-like_ins_sf"/>
</dbReference>
<dbReference type="SUPFAM" id="SSF54534">
    <property type="entry name" value="FKBP-like"/>
    <property type="match status" value="1"/>
</dbReference>
<dbReference type="Gene3D" id="3.10.50.40">
    <property type="match status" value="1"/>
</dbReference>
<dbReference type="EMBL" id="PGCK01000002">
    <property type="protein sequence ID" value="MCD1293924.1"/>
    <property type="molecule type" value="Genomic_DNA"/>
</dbReference>
<dbReference type="InterPro" id="IPR001179">
    <property type="entry name" value="PPIase_FKBP_dom"/>
</dbReference>
<reference evidence="8 9" key="1">
    <citation type="submission" date="2017-11" db="EMBL/GenBank/DDBJ databases">
        <title>Isolation and Characterization of Family Methanocellaceae Species from Potential Methane Hydrate Area Offshore Southwestern Taiwan.</title>
        <authorList>
            <person name="Zhang W.-L."/>
            <person name="Chen W.-C."/>
            <person name="Lai M.-C."/>
            <person name="Chen S.-C."/>
        </authorList>
    </citation>
    <scope>NUCLEOTIDE SEQUENCE [LARGE SCALE GENOMIC DNA]</scope>
    <source>
        <strain evidence="8 9">CWC-04</strain>
    </source>
</reference>
<dbReference type="Pfam" id="PF22199">
    <property type="entry name" value="FKBP26_IF"/>
    <property type="match status" value="1"/>
</dbReference>
<dbReference type="GO" id="GO:0003755">
    <property type="term" value="F:peptidyl-prolyl cis-trans isomerase activity"/>
    <property type="evidence" value="ECO:0007669"/>
    <property type="project" value="UniProtKB-UniRule"/>
</dbReference>
<keyword evidence="4 5" id="KW-0413">Isomerase</keyword>
<dbReference type="Gene3D" id="2.40.10.330">
    <property type="match status" value="1"/>
</dbReference>
<evidence type="ECO:0000256" key="3">
    <source>
        <dbReference type="ARBA" id="ARBA00023110"/>
    </source>
</evidence>
<keyword evidence="3 5" id="KW-0697">Rotamase</keyword>
<feature type="domain" description="PPIase FKBP-type" evidence="7">
    <location>
        <begin position="6"/>
        <end position="94"/>
    </location>
</feature>
<evidence type="ECO:0000313" key="8">
    <source>
        <dbReference type="EMBL" id="MCD1293924.1"/>
    </source>
</evidence>
<dbReference type="AlphaFoldDB" id="A0AAP2W660"/>
<dbReference type="PROSITE" id="PS50059">
    <property type="entry name" value="FKBP_PPIASE"/>
    <property type="match status" value="1"/>
</dbReference>
<gene>
    <name evidence="8" type="ORF">CUJ83_02790</name>
</gene>
<name>A0AAP2W660_9EURY</name>
<accession>A0AAP2W660</accession>
<dbReference type="InterPro" id="IPR054016">
    <property type="entry name" value="FKBP26_IF"/>
</dbReference>
<comment type="similarity">
    <text evidence="2 6">Belongs to the FKBP-type PPIase family.</text>
</comment>
<evidence type="ECO:0000256" key="6">
    <source>
        <dbReference type="RuleBase" id="RU003915"/>
    </source>
</evidence>
<comment type="catalytic activity">
    <reaction evidence="1 5 6">
        <text>[protein]-peptidylproline (omega=180) = [protein]-peptidylproline (omega=0)</text>
        <dbReference type="Rhea" id="RHEA:16237"/>
        <dbReference type="Rhea" id="RHEA-COMP:10747"/>
        <dbReference type="Rhea" id="RHEA-COMP:10748"/>
        <dbReference type="ChEBI" id="CHEBI:83833"/>
        <dbReference type="ChEBI" id="CHEBI:83834"/>
        <dbReference type="EC" id="5.2.1.8"/>
    </reaction>
</comment>
<dbReference type="Gene3D" id="3.30.70.2210">
    <property type="match status" value="1"/>
</dbReference>
<dbReference type="PANTHER" id="PTHR47861">
    <property type="entry name" value="FKBP-TYPE PEPTIDYL-PROLYL CIS-TRANS ISOMERASE SLYD"/>
    <property type="match status" value="1"/>
</dbReference>
<dbReference type="EC" id="5.2.1.8" evidence="6"/>
<evidence type="ECO:0000256" key="5">
    <source>
        <dbReference type="PROSITE-ProRule" id="PRU00277"/>
    </source>
</evidence>
<evidence type="ECO:0000256" key="4">
    <source>
        <dbReference type="ARBA" id="ARBA00023235"/>
    </source>
</evidence>
<dbReference type="RefSeq" id="WP_230740393.1">
    <property type="nucleotide sequence ID" value="NZ_PGCK01000002.1"/>
</dbReference>
<protein>
    <recommendedName>
        <fullName evidence="6">Peptidyl-prolyl cis-trans isomerase</fullName>
        <ecNumber evidence="6">5.2.1.8</ecNumber>
    </recommendedName>
</protein>
<evidence type="ECO:0000256" key="1">
    <source>
        <dbReference type="ARBA" id="ARBA00000971"/>
    </source>
</evidence>
<evidence type="ECO:0000259" key="7">
    <source>
        <dbReference type="PROSITE" id="PS50059"/>
    </source>
</evidence>
<proteinExistence type="inferred from homology"/>
<sequence>MAVQKGDYIKLSFTGKLQNGTIFDTTDANVAKEYGLYNENAKYGPQTVIVGKGFIVPGLDEDLIGQEIGKKTEVTLPPEKGFGIKRLELIETVPVKKFKEPVRPGMRVTMGQQTGMVESVAGGRARINFNSPLAGETLTYQYEVDSIIEGKEERIAATLEMYTGRDIEYSIDGDRVIIEVPKEFTFNQRWGFAKSAIAAQIMELENVNAVIFQETYKKEEAAPEAEVAAEEQSE</sequence>
<dbReference type="PANTHER" id="PTHR47861:SF2">
    <property type="entry name" value="LONG-TYPE PEPTIDYL-PROLYL CIS-TRANS ISOMERASE"/>
    <property type="match status" value="1"/>
</dbReference>